<dbReference type="OrthoDB" id="2391093at2759"/>
<evidence type="ECO:0000313" key="1">
    <source>
        <dbReference type="EMBL" id="CAG8568269.1"/>
    </source>
</evidence>
<sequence>MLYLIVTITEGIRCVLPEKIVTITKDKQFSELYEVFTSRQFNNQDVKVYVHQNKTDKWVEVSDGLSGDLKIMKVLEYNHVKFTLLVESI</sequence>
<dbReference type="EMBL" id="CAJVPQ010001755">
    <property type="protein sequence ID" value="CAG8568269.1"/>
    <property type="molecule type" value="Genomic_DNA"/>
</dbReference>
<gene>
    <name evidence="1" type="ORF">FCALED_LOCUS6962</name>
</gene>
<dbReference type="AlphaFoldDB" id="A0A9N9BLX5"/>
<organism evidence="1 2">
    <name type="scientific">Funneliformis caledonium</name>
    <dbReference type="NCBI Taxonomy" id="1117310"/>
    <lineage>
        <taxon>Eukaryota</taxon>
        <taxon>Fungi</taxon>
        <taxon>Fungi incertae sedis</taxon>
        <taxon>Mucoromycota</taxon>
        <taxon>Glomeromycotina</taxon>
        <taxon>Glomeromycetes</taxon>
        <taxon>Glomerales</taxon>
        <taxon>Glomeraceae</taxon>
        <taxon>Funneliformis</taxon>
    </lineage>
</organism>
<keyword evidence="2" id="KW-1185">Reference proteome</keyword>
<evidence type="ECO:0000313" key="2">
    <source>
        <dbReference type="Proteomes" id="UP000789570"/>
    </source>
</evidence>
<proteinExistence type="predicted"/>
<dbReference type="Proteomes" id="UP000789570">
    <property type="component" value="Unassembled WGS sequence"/>
</dbReference>
<comment type="caution">
    <text evidence="1">The sequence shown here is derived from an EMBL/GenBank/DDBJ whole genome shotgun (WGS) entry which is preliminary data.</text>
</comment>
<protein>
    <submittedName>
        <fullName evidence="1">8649_t:CDS:1</fullName>
    </submittedName>
</protein>
<feature type="non-terminal residue" evidence="1">
    <location>
        <position position="89"/>
    </location>
</feature>
<name>A0A9N9BLX5_9GLOM</name>
<accession>A0A9N9BLX5</accession>
<reference evidence="1" key="1">
    <citation type="submission" date="2021-06" db="EMBL/GenBank/DDBJ databases">
        <authorList>
            <person name="Kallberg Y."/>
            <person name="Tangrot J."/>
            <person name="Rosling A."/>
        </authorList>
    </citation>
    <scope>NUCLEOTIDE SEQUENCE</scope>
    <source>
        <strain evidence="1">UK204</strain>
    </source>
</reference>